<keyword evidence="2" id="KW-1185">Reference proteome</keyword>
<comment type="caution">
    <text evidence="1">The sequence shown here is derived from an EMBL/GenBank/DDBJ whole genome shotgun (WGS) entry which is preliminary data.</text>
</comment>
<protein>
    <submittedName>
        <fullName evidence="1">Winged helix-turn-helix protein</fullName>
    </submittedName>
</protein>
<organism evidence="1 2">
    <name type="scientific">Archangium gephyra</name>
    <dbReference type="NCBI Taxonomy" id="48"/>
    <lineage>
        <taxon>Bacteria</taxon>
        <taxon>Pseudomonadati</taxon>
        <taxon>Myxococcota</taxon>
        <taxon>Myxococcia</taxon>
        <taxon>Myxococcales</taxon>
        <taxon>Cystobacterineae</taxon>
        <taxon>Archangiaceae</taxon>
        <taxon>Archangium</taxon>
    </lineage>
</organism>
<dbReference type="Pfam" id="PF13565">
    <property type="entry name" value="HTH_32"/>
    <property type="match status" value="1"/>
</dbReference>
<sequence>MEGLADSPRSGRPPRVSPAYLELLLRTVETDPRQLGFVFSRWTCARLASYLEQRTQVAISPWWVNELLHCHGFAWRRTKLTTQHLAGEGKKARAARRLRSLK</sequence>
<accession>A0ABX9JVH0</accession>
<reference evidence="1 2" key="1">
    <citation type="submission" date="2018-08" db="EMBL/GenBank/DDBJ databases">
        <title>Genomic Encyclopedia of Archaeal and Bacterial Type Strains, Phase II (KMG-II): from individual species to whole genera.</title>
        <authorList>
            <person name="Goeker M."/>
        </authorList>
    </citation>
    <scope>NUCLEOTIDE SEQUENCE [LARGE SCALE GENOMIC DNA]</scope>
    <source>
        <strain evidence="1 2">DSM 2261</strain>
    </source>
</reference>
<dbReference type="EMBL" id="QUMU01000009">
    <property type="protein sequence ID" value="REG27752.1"/>
    <property type="molecule type" value="Genomic_DNA"/>
</dbReference>
<evidence type="ECO:0000313" key="2">
    <source>
        <dbReference type="Proteomes" id="UP000256345"/>
    </source>
</evidence>
<name>A0ABX9JVH0_9BACT</name>
<dbReference type="Proteomes" id="UP000256345">
    <property type="component" value="Unassembled WGS sequence"/>
</dbReference>
<evidence type="ECO:0000313" key="1">
    <source>
        <dbReference type="EMBL" id="REG27752.1"/>
    </source>
</evidence>
<proteinExistence type="predicted"/>
<gene>
    <name evidence="1" type="ORF">ATI61_10989</name>
</gene>